<dbReference type="InterPro" id="IPR049492">
    <property type="entry name" value="BD-FAE-like_dom"/>
</dbReference>
<gene>
    <name evidence="3" type="ORF">H9761_08445</name>
</gene>
<feature type="domain" description="BD-FAE-like" evidence="2">
    <location>
        <begin position="52"/>
        <end position="227"/>
    </location>
</feature>
<dbReference type="InterPro" id="IPR050300">
    <property type="entry name" value="GDXG_lipolytic_enzyme"/>
</dbReference>
<dbReference type="Proteomes" id="UP000823891">
    <property type="component" value="Unassembled WGS sequence"/>
</dbReference>
<accession>A0A9D2SQP8</accession>
<dbReference type="EMBL" id="DWWS01000029">
    <property type="protein sequence ID" value="HJC23717.1"/>
    <property type="molecule type" value="Genomic_DNA"/>
</dbReference>
<reference evidence="3" key="1">
    <citation type="journal article" date="2021" name="PeerJ">
        <title>Extensive microbial diversity within the chicken gut microbiome revealed by metagenomics and culture.</title>
        <authorList>
            <person name="Gilroy R."/>
            <person name="Ravi A."/>
            <person name="Getino M."/>
            <person name="Pursley I."/>
            <person name="Horton D.L."/>
            <person name="Alikhan N.F."/>
            <person name="Baker D."/>
            <person name="Gharbi K."/>
            <person name="Hall N."/>
            <person name="Watson M."/>
            <person name="Adriaenssens E.M."/>
            <person name="Foster-Nyarko E."/>
            <person name="Jarju S."/>
            <person name="Secka A."/>
            <person name="Antonio M."/>
            <person name="Oren A."/>
            <person name="Chaudhuri R.R."/>
            <person name="La Ragione R."/>
            <person name="Hildebrand F."/>
            <person name="Pallen M.J."/>
        </authorList>
    </citation>
    <scope>NUCLEOTIDE SEQUENCE</scope>
    <source>
        <strain evidence="3">USAMLcec2-132</strain>
    </source>
</reference>
<reference evidence="3" key="2">
    <citation type="submission" date="2021-04" db="EMBL/GenBank/DDBJ databases">
        <authorList>
            <person name="Gilroy R."/>
        </authorList>
    </citation>
    <scope>NUCLEOTIDE SEQUENCE</scope>
    <source>
        <strain evidence="3">USAMLcec2-132</strain>
    </source>
</reference>
<evidence type="ECO:0000259" key="2">
    <source>
        <dbReference type="Pfam" id="PF20434"/>
    </source>
</evidence>
<name>A0A9D2SQP8_9FIRM</name>
<dbReference type="InterPro" id="IPR029058">
    <property type="entry name" value="AB_hydrolase_fold"/>
</dbReference>
<dbReference type="PANTHER" id="PTHR48081">
    <property type="entry name" value="AB HYDROLASE SUPERFAMILY PROTEIN C4A8.06C"/>
    <property type="match status" value="1"/>
</dbReference>
<dbReference type="Gene3D" id="3.40.50.1820">
    <property type="entry name" value="alpha/beta hydrolase"/>
    <property type="match status" value="1"/>
</dbReference>
<sequence>MTYSLTEFDRAHIEGWEKMKEEIRALKWREAPLITADGFTSKLIFLPPVEFKERKKGLLIICAGGGFTFKSQHEARPVAEFFRNAGINTAILDYHVTNADPGKDRFLTKKLALEDGIAAVRYCRYHAEELNIREDRIAIGGFSAGGITAALTAVMADEGISDSEDAVMRTSAKPDAALIFYGAFSDTEIDRSHPYDEEIMRKNASLDAICHITSKTPPMFLFQTHRDDPRIGLRFAMQLARYGVPFEIHTFEQGEHGGALFNGKDPEAPFVEHTSKWAEIAADWLKMRDFI</sequence>
<evidence type="ECO:0000256" key="1">
    <source>
        <dbReference type="ARBA" id="ARBA00022801"/>
    </source>
</evidence>
<dbReference type="Pfam" id="PF20434">
    <property type="entry name" value="BD-FAE"/>
    <property type="match status" value="1"/>
</dbReference>
<keyword evidence="1 3" id="KW-0378">Hydrolase</keyword>
<dbReference type="SUPFAM" id="SSF53474">
    <property type="entry name" value="alpha/beta-Hydrolases"/>
    <property type="match status" value="1"/>
</dbReference>
<proteinExistence type="predicted"/>
<dbReference type="AlphaFoldDB" id="A0A9D2SQP8"/>
<organism evidence="3 4">
    <name type="scientific">Candidatus Eisenbergiella merdavium</name>
    <dbReference type="NCBI Taxonomy" id="2838551"/>
    <lineage>
        <taxon>Bacteria</taxon>
        <taxon>Bacillati</taxon>
        <taxon>Bacillota</taxon>
        <taxon>Clostridia</taxon>
        <taxon>Lachnospirales</taxon>
        <taxon>Lachnospiraceae</taxon>
        <taxon>Eisenbergiella</taxon>
    </lineage>
</organism>
<protein>
    <submittedName>
        <fullName evidence="3">Alpha/beta hydrolase</fullName>
    </submittedName>
</protein>
<evidence type="ECO:0000313" key="4">
    <source>
        <dbReference type="Proteomes" id="UP000823891"/>
    </source>
</evidence>
<comment type="caution">
    <text evidence="3">The sequence shown here is derived from an EMBL/GenBank/DDBJ whole genome shotgun (WGS) entry which is preliminary data.</text>
</comment>
<dbReference type="GO" id="GO:0016787">
    <property type="term" value="F:hydrolase activity"/>
    <property type="evidence" value="ECO:0007669"/>
    <property type="project" value="UniProtKB-KW"/>
</dbReference>
<evidence type="ECO:0000313" key="3">
    <source>
        <dbReference type="EMBL" id="HJC23717.1"/>
    </source>
</evidence>
<dbReference type="PANTHER" id="PTHR48081:SF6">
    <property type="entry name" value="PEPTIDASE S9 PROLYL OLIGOPEPTIDASE CATALYTIC DOMAIN-CONTAINING PROTEIN"/>
    <property type="match status" value="1"/>
</dbReference>